<evidence type="ECO:0000256" key="2">
    <source>
        <dbReference type="ARBA" id="ARBA00022490"/>
    </source>
</evidence>
<keyword evidence="2 8" id="KW-0963">Cytoplasm</keyword>
<accession>A0A9W6B8H7</accession>
<evidence type="ECO:0000256" key="8">
    <source>
        <dbReference type="HAMAP-Rule" id="MF_00253"/>
    </source>
</evidence>
<proteinExistence type="inferred from homology"/>
<keyword evidence="11" id="KW-1185">Reference proteome</keyword>
<dbReference type="Proteomes" id="UP001143545">
    <property type="component" value="Unassembled WGS sequence"/>
</dbReference>
<reference evidence="10" key="1">
    <citation type="submission" date="2022-07" db="EMBL/GenBank/DDBJ databases">
        <title>Taxonomy of Novel Oxalotrophic and Methylotrophic Bacteria.</title>
        <authorList>
            <person name="Sahin N."/>
            <person name="Tani A."/>
        </authorList>
    </citation>
    <scope>NUCLEOTIDE SEQUENCE</scope>
    <source>
        <strain evidence="10">AM327</strain>
    </source>
</reference>
<comment type="caution">
    <text evidence="10">The sequence shown here is derived from an EMBL/GenBank/DDBJ whole genome shotgun (WGS) entry which is preliminary data.</text>
</comment>
<protein>
    <recommendedName>
        <fullName evidence="8">Glycine--tRNA ligase</fullName>
        <ecNumber evidence="8">6.1.1.14</ecNumber>
    </recommendedName>
    <alternativeName>
        <fullName evidence="8">Glycyl-tRNA synthetase</fullName>
        <shortName evidence="8">GlyRS</shortName>
    </alternativeName>
</protein>
<feature type="binding site" evidence="8">
    <location>
        <begin position="376"/>
        <end position="379"/>
    </location>
    <ligand>
        <name>ATP</name>
        <dbReference type="ChEBI" id="CHEBI:30616"/>
    </ligand>
</feature>
<keyword evidence="7 8" id="KW-0030">Aminoacyl-tRNA synthetase</keyword>
<dbReference type="SUPFAM" id="SSF52954">
    <property type="entry name" value="Class II aaRS ABD-related"/>
    <property type="match status" value="1"/>
</dbReference>
<dbReference type="InterPro" id="IPR002314">
    <property type="entry name" value="aa-tRNA-synt_IIb"/>
</dbReference>
<feature type="binding site" evidence="8">
    <location>
        <begin position="265"/>
        <end position="269"/>
    </location>
    <ligand>
        <name>substrate</name>
    </ligand>
</feature>
<dbReference type="GO" id="GO:0004820">
    <property type="term" value="F:glycine-tRNA ligase activity"/>
    <property type="evidence" value="ECO:0007669"/>
    <property type="project" value="UniProtKB-UniRule"/>
</dbReference>
<dbReference type="InterPro" id="IPR033731">
    <property type="entry name" value="GlyRS-like_core"/>
</dbReference>
<dbReference type="GO" id="GO:0006426">
    <property type="term" value="P:glycyl-tRNA aminoacylation"/>
    <property type="evidence" value="ECO:0007669"/>
    <property type="project" value="UniProtKB-UniRule"/>
</dbReference>
<dbReference type="AlphaFoldDB" id="A0A9W6B8H7"/>
<evidence type="ECO:0000313" key="10">
    <source>
        <dbReference type="EMBL" id="GLB53927.1"/>
    </source>
</evidence>
<dbReference type="HAMAP" id="MF_00253_B">
    <property type="entry name" value="Gly_tRNA_synth_B"/>
    <property type="match status" value="1"/>
</dbReference>
<comment type="function">
    <text evidence="8">Catalyzes the attachment of glycine to tRNA(Gly).</text>
</comment>
<keyword evidence="3 8" id="KW-0436">Ligase</keyword>
<evidence type="ECO:0000256" key="7">
    <source>
        <dbReference type="ARBA" id="ARBA00023146"/>
    </source>
</evidence>
<evidence type="ECO:0000256" key="6">
    <source>
        <dbReference type="ARBA" id="ARBA00022917"/>
    </source>
</evidence>
<keyword evidence="5 8" id="KW-0067">ATP-binding</keyword>
<evidence type="ECO:0000313" key="11">
    <source>
        <dbReference type="Proteomes" id="UP001143545"/>
    </source>
</evidence>
<dbReference type="GO" id="GO:0005524">
    <property type="term" value="F:ATP binding"/>
    <property type="evidence" value="ECO:0007669"/>
    <property type="project" value="UniProtKB-UniRule"/>
</dbReference>
<evidence type="ECO:0000256" key="1">
    <source>
        <dbReference type="ARBA" id="ARBA00008226"/>
    </source>
</evidence>
<dbReference type="GO" id="GO:0070062">
    <property type="term" value="C:extracellular exosome"/>
    <property type="evidence" value="ECO:0007669"/>
    <property type="project" value="UniProtKB-ARBA"/>
</dbReference>
<dbReference type="PRINTS" id="PR01043">
    <property type="entry name" value="TRNASYNTHGLY"/>
</dbReference>
<dbReference type="InterPro" id="IPR002315">
    <property type="entry name" value="tRNA-synt_gly"/>
</dbReference>
<dbReference type="Pfam" id="PF03129">
    <property type="entry name" value="HGTP_anticodon"/>
    <property type="match status" value="1"/>
</dbReference>
<dbReference type="Gene3D" id="3.30.930.10">
    <property type="entry name" value="Bira Bifunctional Protein, Domain 2"/>
    <property type="match status" value="1"/>
</dbReference>
<dbReference type="Gene3D" id="3.30.40.230">
    <property type="match status" value="1"/>
</dbReference>
<dbReference type="GO" id="GO:0015966">
    <property type="term" value="P:diadenosine tetraphosphate biosynthetic process"/>
    <property type="evidence" value="ECO:0007669"/>
    <property type="project" value="UniProtKB-ARBA"/>
</dbReference>
<evidence type="ECO:0000256" key="3">
    <source>
        <dbReference type="ARBA" id="ARBA00022598"/>
    </source>
</evidence>
<feature type="binding site" evidence="8">
    <location>
        <position position="218"/>
    </location>
    <ligand>
        <name>substrate</name>
    </ligand>
</feature>
<comment type="catalytic activity">
    <reaction evidence="8">
        <text>tRNA(Gly) + glycine + ATP = glycyl-tRNA(Gly) + AMP + diphosphate</text>
        <dbReference type="Rhea" id="RHEA:16013"/>
        <dbReference type="Rhea" id="RHEA-COMP:9664"/>
        <dbReference type="Rhea" id="RHEA-COMP:9683"/>
        <dbReference type="ChEBI" id="CHEBI:30616"/>
        <dbReference type="ChEBI" id="CHEBI:33019"/>
        <dbReference type="ChEBI" id="CHEBI:57305"/>
        <dbReference type="ChEBI" id="CHEBI:78442"/>
        <dbReference type="ChEBI" id="CHEBI:78522"/>
        <dbReference type="ChEBI" id="CHEBI:456215"/>
        <dbReference type="EC" id="6.1.1.14"/>
    </reaction>
</comment>
<keyword evidence="4 8" id="KW-0547">Nucleotide-binding</keyword>
<keyword evidence="6 8" id="KW-0648">Protein biosynthesis</keyword>
<dbReference type="NCBIfam" id="TIGR00389">
    <property type="entry name" value="glyS_dimeric"/>
    <property type="match status" value="1"/>
</dbReference>
<dbReference type="InterPro" id="IPR022961">
    <property type="entry name" value="Gly_tRNA_ligase_bac"/>
</dbReference>
<dbReference type="GO" id="GO:0005737">
    <property type="term" value="C:cytoplasm"/>
    <property type="evidence" value="ECO:0007669"/>
    <property type="project" value="UniProtKB-SubCell"/>
</dbReference>
<dbReference type="InterPro" id="IPR006195">
    <property type="entry name" value="aa-tRNA-synth_II"/>
</dbReference>
<dbReference type="Pfam" id="PF00587">
    <property type="entry name" value="tRNA-synt_2b"/>
    <property type="match status" value="1"/>
</dbReference>
<dbReference type="InterPro" id="IPR045864">
    <property type="entry name" value="aa-tRNA-synth_II/BPL/LPL"/>
</dbReference>
<gene>
    <name evidence="10" type="primary">glyS</name>
    <name evidence="8" type="synonym">glyQS</name>
    <name evidence="10" type="ORF">NBRC110019_29680</name>
</gene>
<dbReference type="SUPFAM" id="SSF55681">
    <property type="entry name" value="Class II aaRS and biotin synthetases"/>
    <property type="match status" value="1"/>
</dbReference>
<evidence type="ECO:0000256" key="5">
    <source>
        <dbReference type="ARBA" id="ARBA00022840"/>
    </source>
</evidence>
<dbReference type="CDD" id="cd00774">
    <property type="entry name" value="GlyRS-like_core"/>
    <property type="match status" value="1"/>
</dbReference>
<sequence length="516" mass="59723">MANQDEQFKKVISHAKEYGYIFQSSEIYDGLSAIYDYGQNGAELKKNIREYWWKAMVQMHDNIVGIDAAIFMHPTTWKASGHVDAFNDPLIDNKDSKKRYRADVLVEDYVAKIEAKIDKEVAKAAKRFGDAFDKEQFVATNPRVVKYQEECSAILKRLGQSLEKEDLADVKALIEELGIADPDTGSKNWTDVKQFNLMFGTKLGASAESATDLYLRPETAQGIFVNFLNVQKTGRMKIPFGIAQTGKAFRNEIIARQFIFRMREFEQMEMQFFIKPGTQQEWYDYWKKTRLKWHLSLGLGTDNYRFHDHEKLAHYADAAADIEFKFPFGFKELEGIHSRTDFDLNQHEQFSGKKLQYFDPEESKSYVPYVLETSIGLDRMFLAVFSNSLMEEDLGDGKTRTVLKLPAVLAPTKAAILPLIKRDGLPELSQKIMNELKWDFNVTYDEKDAVGRRYRRQDAAGTPYCITVDHQSLEDNTVTIRHRDSMEQERVAIDDLRSLILKEVDVRYWLQKMNDL</sequence>
<feature type="binding site" evidence="8">
    <location>
        <position position="101"/>
    </location>
    <ligand>
        <name>substrate</name>
    </ligand>
</feature>
<dbReference type="RefSeq" id="WP_281756242.1">
    <property type="nucleotide sequence ID" value="NZ_BRVP01000028.1"/>
</dbReference>
<dbReference type="FunFam" id="3.40.50.800:FF:000002">
    <property type="entry name" value="Glycine--tRNA ligase"/>
    <property type="match status" value="1"/>
</dbReference>
<feature type="binding site" evidence="8">
    <location>
        <begin position="332"/>
        <end position="333"/>
    </location>
    <ligand>
        <name>ATP</name>
        <dbReference type="ChEBI" id="CHEBI:30616"/>
    </ligand>
</feature>
<comment type="subcellular location">
    <subcellularLocation>
        <location evidence="8">Cytoplasm</location>
    </subcellularLocation>
</comment>
<dbReference type="GO" id="GO:1990742">
    <property type="term" value="C:microvesicle"/>
    <property type="evidence" value="ECO:0007669"/>
    <property type="project" value="UniProtKB-ARBA"/>
</dbReference>
<comment type="subunit">
    <text evidence="8">Homodimer.</text>
</comment>
<evidence type="ECO:0000256" key="4">
    <source>
        <dbReference type="ARBA" id="ARBA00022741"/>
    </source>
</evidence>
<dbReference type="PROSITE" id="PS50862">
    <property type="entry name" value="AA_TRNA_LIGASE_II"/>
    <property type="match status" value="1"/>
</dbReference>
<dbReference type="PANTHER" id="PTHR10745">
    <property type="entry name" value="GLYCYL-TRNA SYNTHETASE/DNA POLYMERASE SUBUNIT GAMMA-2"/>
    <property type="match status" value="1"/>
</dbReference>
<dbReference type="InterPro" id="IPR036621">
    <property type="entry name" value="Anticodon-bd_dom_sf"/>
</dbReference>
<dbReference type="InterPro" id="IPR004154">
    <property type="entry name" value="Anticodon-bd"/>
</dbReference>
<dbReference type="GO" id="GO:0004081">
    <property type="term" value="F:bis(5'-nucleosyl)-tetraphosphatase (asymmetrical) activity"/>
    <property type="evidence" value="ECO:0007669"/>
    <property type="project" value="UniProtKB-ARBA"/>
</dbReference>
<feature type="binding site" evidence="8">
    <location>
        <begin position="260"/>
        <end position="265"/>
    </location>
    <ligand>
        <name>ATP</name>
        <dbReference type="ChEBI" id="CHEBI:30616"/>
    </ligand>
</feature>
<dbReference type="Gene3D" id="3.40.50.800">
    <property type="entry name" value="Anticodon-binding domain"/>
    <property type="match status" value="1"/>
</dbReference>
<evidence type="ECO:0000259" key="9">
    <source>
        <dbReference type="PROSITE" id="PS50862"/>
    </source>
</evidence>
<dbReference type="PANTHER" id="PTHR10745:SF8">
    <property type="entry name" value="DNA POLYMERASE SUBUNIT GAMMA-2, MITOCHONDRIAL"/>
    <property type="match status" value="1"/>
</dbReference>
<dbReference type="InterPro" id="IPR027031">
    <property type="entry name" value="Gly-tRNA_synthase/POLG2"/>
</dbReference>
<feature type="domain" description="Aminoacyl-transfer RNA synthetases class-II family profile" evidence="9">
    <location>
        <begin position="198"/>
        <end position="418"/>
    </location>
</feature>
<dbReference type="EMBL" id="BRVP01000028">
    <property type="protein sequence ID" value="GLB53927.1"/>
    <property type="molecule type" value="Genomic_DNA"/>
</dbReference>
<organism evidence="10 11">
    <name type="scientific">Neptunitalea chrysea</name>
    <dbReference type="NCBI Taxonomy" id="1647581"/>
    <lineage>
        <taxon>Bacteria</taxon>
        <taxon>Pseudomonadati</taxon>
        <taxon>Bacteroidota</taxon>
        <taxon>Flavobacteriia</taxon>
        <taxon>Flavobacteriales</taxon>
        <taxon>Flavobacteriaceae</taxon>
        <taxon>Neptunitalea</taxon>
    </lineage>
</organism>
<dbReference type="EC" id="6.1.1.14" evidence="8"/>
<feature type="binding site" evidence="8">
    <location>
        <begin position="250"/>
        <end position="252"/>
    </location>
    <ligand>
        <name>ATP</name>
        <dbReference type="ChEBI" id="CHEBI:30616"/>
    </ligand>
</feature>
<comment type="similarity">
    <text evidence="1 8">Belongs to the class-II aminoacyl-tRNA synthetase family.</text>
</comment>
<dbReference type="NCBIfam" id="NF003211">
    <property type="entry name" value="PRK04173.1"/>
    <property type="match status" value="1"/>
</dbReference>
<feature type="binding site" evidence="8">
    <location>
        <begin position="372"/>
        <end position="376"/>
    </location>
    <ligand>
        <name>substrate</name>
    </ligand>
</feature>
<name>A0A9W6B8H7_9FLAO</name>